<evidence type="ECO:0000313" key="3">
    <source>
        <dbReference type="EMBL" id="DAE00995.1"/>
    </source>
</evidence>
<feature type="region of interest" description="Disordered" evidence="2">
    <location>
        <begin position="170"/>
        <end position="197"/>
    </location>
</feature>
<proteinExistence type="predicted"/>
<dbReference type="Pfam" id="PF06810">
    <property type="entry name" value="Phage_scaffold"/>
    <property type="match status" value="1"/>
</dbReference>
<keyword evidence="1" id="KW-0175">Coiled coil</keyword>
<sequence length="214" mass="24002">MELKDVLGEELYKQVQAKIDEQNSKEEDKLKHVRFADLSEGNYISKEKYDSETERLNGLITGKDTEIGNANKLIEELKKASKGDEGMQQKISTYETENARLQQELEETKVSSALKVALLSAKTDDTDYMTFKIKEMLKEKGEELKIDDDGNIKGWDDMLTTLKTQFPAHFESSEGGSRQIIENKLDKGDPAGGSAEPKDLAEALKQQYEAATNG</sequence>
<dbReference type="GO" id="GO:0019069">
    <property type="term" value="P:viral capsid assembly"/>
    <property type="evidence" value="ECO:0007669"/>
    <property type="project" value="InterPro"/>
</dbReference>
<protein>
    <submittedName>
        <fullName evidence="3">Minor structural protein</fullName>
    </submittedName>
</protein>
<dbReference type="EMBL" id="BK015316">
    <property type="protein sequence ID" value="DAE00995.1"/>
    <property type="molecule type" value="Genomic_DNA"/>
</dbReference>
<dbReference type="InterPro" id="IPR009636">
    <property type="entry name" value="SCAF"/>
</dbReference>
<organism evidence="3">
    <name type="scientific">Myoviridae sp. ctXVO17</name>
    <dbReference type="NCBI Taxonomy" id="2825121"/>
    <lineage>
        <taxon>Viruses</taxon>
        <taxon>Duplodnaviria</taxon>
        <taxon>Heunggongvirae</taxon>
        <taxon>Uroviricota</taxon>
        <taxon>Caudoviricetes</taxon>
    </lineage>
</organism>
<name>A0A8S5P3G6_9CAUD</name>
<reference evidence="3" key="1">
    <citation type="journal article" date="2021" name="Proc. Natl. Acad. Sci. U.S.A.">
        <title>A Catalog of Tens of Thousands of Viruses from Human Metagenomes Reveals Hidden Associations with Chronic Diseases.</title>
        <authorList>
            <person name="Tisza M.J."/>
            <person name="Buck C.B."/>
        </authorList>
    </citation>
    <scope>NUCLEOTIDE SEQUENCE</scope>
    <source>
        <strain evidence="3">CtXVO17</strain>
    </source>
</reference>
<evidence type="ECO:0000256" key="1">
    <source>
        <dbReference type="SAM" id="Coils"/>
    </source>
</evidence>
<accession>A0A8S5P3G6</accession>
<feature type="coiled-coil region" evidence="1">
    <location>
        <begin position="84"/>
        <end position="111"/>
    </location>
</feature>
<evidence type="ECO:0000256" key="2">
    <source>
        <dbReference type="SAM" id="MobiDB-lite"/>
    </source>
</evidence>